<dbReference type="HOGENOM" id="CLU_870908_0_0_4"/>
<dbReference type="EMBL" id="ACJW02000003">
    <property type="protein sequence ID" value="EEP67955.1"/>
    <property type="molecule type" value="Genomic_DNA"/>
</dbReference>
<gene>
    <name evidence="2" type="ORF">GCWU000324_02206</name>
</gene>
<evidence type="ECO:0000313" key="3">
    <source>
        <dbReference type="Proteomes" id="UP000003009"/>
    </source>
</evidence>
<accession>C4GJI3</accession>
<evidence type="ECO:0000256" key="1">
    <source>
        <dbReference type="SAM" id="SignalP"/>
    </source>
</evidence>
<proteinExistence type="predicted"/>
<dbReference type="STRING" id="629741.GCWU000324_02206"/>
<keyword evidence="3" id="KW-1185">Reference proteome</keyword>
<organism evidence="2 3">
    <name type="scientific">Kingella oralis ATCC 51147</name>
    <dbReference type="NCBI Taxonomy" id="629741"/>
    <lineage>
        <taxon>Bacteria</taxon>
        <taxon>Pseudomonadati</taxon>
        <taxon>Pseudomonadota</taxon>
        <taxon>Betaproteobacteria</taxon>
        <taxon>Neisseriales</taxon>
        <taxon>Neisseriaceae</taxon>
        <taxon>Kingella</taxon>
    </lineage>
</organism>
<name>C4GJI3_9NEIS</name>
<dbReference type="AlphaFoldDB" id="C4GJI3"/>
<sequence>MLKKFVLAMALLGCAMKYTLAEPITLPAENLNFQIAGIVLEQADIPRGQERDYQPITLRLPRYSAAIGKGDIRTWWVKEPLWVLDKSDVLSMSPRLDEMLEDGHLDITFSKQAGQKLSQMTADAMKHHAYVLVFNHQTNESWMGANVLERIDGGKLRLTTMPLDTIPQFKEAVARQEIAFALAIPSENHEKLSGWSLRTVREIQIKRQKGMRDYPAWVHQPSRLTSDDMKSLIIDDKVVMDDALLHDHRLGMLELTNKGWQKWRWLETKKAPNPIPQIIFLQKDGTPISGASAMGSRPPRRVSIFMSPEAIQKMILRQP</sequence>
<comment type="caution">
    <text evidence="2">The sequence shown here is derived from an EMBL/GenBank/DDBJ whole genome shotgun (WGS) entry which is preliminary data.</text>
</comment>
<protein>
    <submittedName>
        <fullName evidence="2">Uncharacterized protein</fullName>
    </submittedName>
</protein>
<dbReference type="GeneID" id="84905870"/>
<dbReference type="Proteomes" id="UP000003009">
    <property type="component" value="Unassembled WGS sequence"/>
</dbReference>
<feature type="signal peptide" evidence="1">
    <location>
        <begin position="1"/>
        <end position="21"/>
    </location>
</feature>
<reference evidence="2" key="1">
    <citation type="submission" date="2009-04" db="EMBL/GenBank/DDBJ databases">
        <authorList>
            <person name="Weinstock G."/>
            <person name="Sodergren E."/>
            <person name="Clifton S."/>
            <person name="Fulton L."/>
            <person name="Fulton B."/>
            <person name="Courtney L."/>
            <person name="Fronick C."/>
            <person name="Harrison M."/>
            <person name="Strong C."/>
            <person name="Farmer C."/>
            <person name="Delahaunty K."/>
            <person name="Markovic C."/>
            <person name="Hall O."/>
            <person name="Minx P."/>
            <person name="Tomlinson C."/>
            <person name="Mitreva M."/>
            <person name="Nelson J."/>
            <person name="Hou S."/>
            <person name="Wollam A."/>
            <person name="Pepin K.H."/>
            <person name="Johnson M."/>
            <person name="Bhonagiri V."/>
            <person name="Nash W.E."/>
            <person name="Warren W."/>
            <person name="Chinwalla A."/>
            <person name="Mardis E.R."/>
            <person name="Wilson R.K."/>
        </authorList>
    </citation>
    <scope>NUCLEOTIDE SEQUENCE [LARGE SCALE GENOMIC DNA]</scope>
    <source>
        <strain evidence="2">ATCC 51147</strain>
    </source>
</reference>
<evidence type="ECO:0000313" key="2">
    <source>
        <dbReference type="EMBL" id="EEP67955.1"/>
    </source>
</evidence>
<dbReference type="RefSeq" id="WP_003797275.1">
    <property type="nucleotide sequence ID" value="NZ_GG665872.1"/>
</dbReference>
<feature type="chain" id="PRO_5002938245" evidence="1">
    <location>
        <begin position="22"/>
        <end position="319"/>
    </location>
</feature>
<keyword evidence="1" id="KW-0732">Signal</keyword>